<name>A0A3D3G524_ACIRA</name>
<dbReference type="EMBL" id="DPXL01000170">
    <property type="protein sequence ID" value="HCM32332.1"/>
    <property type="molecule type" value="Genomic_DNA"/>
</dbReference>
<dbReference type="Proteomes" id="UP000262257">
    <property type="component" value="Unassembled WGS sequence"/>
</dbReference>
<dbReference type="AlphaFoldDB" id="A0A3D3G524"/>
<protein>
    <submittedName>
        <fullName evidence="2">3-oxoacid CoA-transferase subunit A</fullName>
    </submittedName>
</protein>
<dbReference type="InterPro" id="IPR004165">
    <property type="entry name" value="CoA_trans_fam_I"/>
</dbReference>
<evidence type="ECO:0000256" key="1">
    <source>
        <dbReference type="ARBA" id="ARBA00022679"/>
    </source>
</evidence>
<evidence type="ECO:0000313" key="3">
    <source>
        <dbReference type="Proteomes" id="UP000262257"/>
    </source>
</evidence>
<evidence type="ECO:0000313" key="2">
    <source>
        <dbReference type="EMBL" id="HCM32332.1"/>
    </source>
</evidence>
<proteinExistence type="predicted"/>
<dbReference type="InterPro" id="IPR037171">
    <property type="entry name" value="NagB/RpiA_transferase-like"/>
</dbReference>
<keyword evidence="1 2" id="KW-0808">Transferase</keyword>
<gene>
    <name evidence="2" type="ORF">DIC32_13535</name>
</gene>
<dbReference type="NCBIfam" id="TIGR02429">
    <property type="entry name" value="pcaI_scoA_fam"/>
    <property type="match status" value="1"/>
</dbReference>
<organism evidence="2 3">
    <name type="scientific">Acinetobacter radioresistens</name>
    <dbReference type="NCBI Taxonomy" id="40216"/>
    <lineage>
        <taxon>Bacteria</taxon>
        <taxon>Pseudomonadati</taxon>
        <taxon>Pseudomonadota</taxon>
        <taxon>Gammaproteobacteria</taxon>
        <taxon>Moraxellales</taxon>
        <taxon>Moraxellaceae</taxon>
        <taxon>Acinetobacter</taxon>
    </lineage>
</organism>
<dbReference type="RefSeq" id="WP_005014179.1">
    <property type="nucleotide sequence ID" value="NZ_BKHE01000092.1"/>
</dbReference>
<dbReference type="SMART" id="SM00882">
    <property type="entry name" value="CoA_trans"/>
    <property type="match status" value="1"/>
</dbReference>
<dbReference type="InterPro" id="IPR012792">
    <property type="entry name" value="3-oxoacid_CoA-transf_A"/>
</dbReference>
<dbReference type="GO" id="GO:0008410">
    <property type="term" value="F:CoA-transferase activity"/>
    <property type="evidence" value="ECO:0007669"/>
    <property type="project" value="InterPro"/>
</dbReference>
<dbReference type="PANTHER" id="PTHR13707">
    <property type="entry name" value="KETOACID-COENZYME A TRANSFERASE"/>
    <property type="match status" value="1"/>
</dbReference>
<dbReference type="SUPFAM" id="SSF100950">
    <property type="entry name" value="NagB/RpiA/CoA transferase-like"/>
    <property type="match status" value="1"/>
</dbReference>
<sequence>MINKITPDIETILKGIPDGASIMTSGFGLAGQPVELIEALIDFGPRDLTIINNNAASGDRGLTKLLMAGLVKKMICSFPKANNTKVFDELYKAGKIELELVPQGNLACRIQAAGAGLGAVFTPTGYGTKIAEGKETRIIKGKAYVLEYPIEADYALIYADKADRWGNLTYRKAARNFGPLMAKAAEITIAQVHEIVELGTLDPECVITPGIFVQHVFQLPGGGA</sequence>
<dbReference type="Gene3D" id="3.40.1080.10">
    <property type="entry name" value="Glutaconate Coenzyme A-transferase"/>
    <property type="match status" value="1"/>
</dbReference>
<dbReference type="Pfam" id="PF01144">
    <property type="entry name" value="CoA_trans"/>
    <property type="match status" value="1"/>
</dbReference>
<comment type="caution">
    <text evidence="2">The sequence shown here is derived from an EMBL/GenBank/DDBJ whole genome shotgun (WGS) entry which is preliminary data.</text>
</comment>
<reference evidence="2 3" key="1">
    <citation type="journal article" date="2018" name="Nat. Biotechnol.">
        <title>A standardized bacterial taxonomy based on genome phylogeny substantially revises the tree of life.</title>
        <authorList>
            <person name="Parks D.H."/>
            <person name="Chuvochina M."/>
            <person name="Waite D.W."/>
            <person name="Rinke C."/>
            <person name="Skarshewski A."/>
            <person name="Chaumeil P.A."/>
            <person name="Hugenholtz P."/>
        </authorList>
    </citation>
    <scope>NUCLEOTIDE SEQUENCE [LARGE SCALE GENOMIC DNA]</scope>
    <source>
        <strain evidence="2">UBA10045</strain>
    </source>
</reference>
<dbReference type="PANTHER" id="PTHR13707:SF60">
    <property type="entry name" value="ACETATE COA-TRANSFERASE SUBUNIT ALPHA"/>
    <property type="match status" value="1"/>
</dbReference>
<accession>A0A3D3G524</accession>